<dbReference type="Proteomes" id="UP000533476">
    <property type="component" value="Unassembled WGS sequence"/>
</dbReference>
<comment type="caution">
    <text evidence="2">The sequence shown here is derived from an EMBL/GenBank/DDBJ whole genome shotgun (WGS) entry which is preliminary data.</text>
</comment>
<dbReference type="InterPro" id="IPR003033">
    <property type="entry name" value="SCP2_sterol-bd_dom"/>
</dbReference>
<evidence type="ECO:0000313" key="2">
    <source>
        <dbReference type="EMBL" id="NMP21450.1"/>
    </source>
</evidence>
<dbReference type="Pfam" id="PF02036">
    <property type="entry name" value="SCP2"/>
    <property type="match status" value="1"/>
</dbReference>
<dbReference type="SUPFAM" id="SSF55718">
    <property type="entry name" value="SCP-like"/>
    <property type="match status" value="1"/>
</dbReference>
<name>A0A7Y0L301_9FIRM</name>
<dbReference type="EMBL" id="JABBVZ010000008">
    <property type="protein sequence ID" value="NMP21450.1"/>
    <property type="molecule type" value="Genomic_DNA"/>
</dbReference>
<gene>
    <name evidence="2" type="ORF">HIJ39_03640</name>
</gene>
<dbReference type="AlphaFoldDB" id="A0A7Y0L301"/>
<reference evidence="2 3" key="1">
    <citation type="submission" date="2020-04" db="EMBL/GenBank/DDBJ databases">
        <authorList>
            <person name="Zhang R."/>
            <person name="Schippers A."/>
        </authorList>
    </citation>
    <scope>NUCLEOTIDE SEQUENCE [LARGE SCALE GENOMIC DNA]</scope>
    <source>
        <strain evidence="2 3">DSM 109850</strain>
    </source>
</reference>
<feature type="domain" description="SCP2" evidence="1">
    <location>
        <begin position="19"/>
        <end position="102"/>
    </location>
</feature>
<dbReference type="RefSeq" id="WP_169096814.1">
    <property type="nucleotide sequence ID" value="NZ_JABBVZ010000008.1"/>
</dbReference>
<proteinExistence type="predicted"/>
<keyword evidence="3" id="KW-1185">Reference proteome</keyword>
<dbReference type="Gene3D" id="3.30.1050.10">
    <property type="entry name" value="SCP2 sterol-binding domain"/>
    <property type="match status" value="1"/>
</dbReference>
<accession>A0A7Y0L301</accession>
<evidence type="ECO:0000259" key="1">
    <source>
        <dbReference type="Pfam" id="PF02036"/>
    </source>
</evidence>
<organism evidence="2 3">
    <name type="scientific">Sulfobacillus harzensis</name>
    <dbReference type="NCBI Taxonomy" id="2729629"/>
    <lineage>
        <taxon>Bacteria</taxon>
        <taxon>Bacillati</taxon>
        <taxon>Bacillota</taxon>
        <taxon>Clostridia</taxon>
        <taxon>Eubacteriales</taxon>
        <taxon>Clostridiales Family XVII. Incertae Sedis</taxon>
        <taxon>Sulfobacillus</taxon>
    </lineage>
</organism>
<dbReference type="InterPro" id="IPR036527">
    <property type="entry name" value="SCP2_sterol-bd_dom_sf"/>
</dbReference>
<evidence type="ECO:0000313" key="3">
    <source>
        <dbReference type="Proteomes" id="UP000533476"/>
    </source>
</evidence>
<sequence length="113" mass="12796">MTLMEALEQFVSQCNNNTRLREMNRDWSRRIQLTPNDTQNLHWLVSDGGLVSCGAGAVESPDMLIEAQESILTDIFSGQMTPTEPYNNGDLLVKGHQDDMMRLDILTLLIWGE</sequence>
<protein>
    <submittedName>
        <fullName evidence="2">SCP2 sterol-binding domain-containing protein</fullName>
    </submittedName>
</protein>